<accession>A0ABT8VXG7</accession>
<name>A0ABT8VXG7_9GAMM</name>
<comment type="caution">
    <text evidence="2">The sequence shown here is derived from an EMBL/GenBank/DDBJ whole genome shotgun (WGS) entry which is preliminary data.</text>
</comment>
<evidence type="ECO:0000313" key="2">
    <source>
        <dbReference type="EMBL" id="MDO3720694.1"/>
    </source>
</evidence>
<organism evidence="2 3">
    <name type="scientific">Marinobacter suaedae</name>
    <dbReference type="NCBI Taxonomy" id="3057675"/>
    <lineage>
        <taxon>Bacteria</taxon>
        <taxon>Pseudomonadati</taxon>
        <taxon>Pseudomonadota</taxon>
        <taxon>Gammaproteobacteria</taxon>
        <taxon>Pseudomonadales</taxon>
        <taxon>Marinobacteraceae</taxon>
        <taxon>Marinobacter</taxon>
    </lineage>
</organism>
<dbReference type="Gene3D" id="1.10.1660.10">
    <property type="match status" value="1"/>
</dbReference>
<dbReference type="EMBL" id="JAUMIS010000001">
    <property type="protein sequence ID" value="MDO3720694.1"/>
    <property type="molecule type" value="Genomic_DNA"/>
</dbReference>
<gene>
    <name evidence="2" type="ORF">QVZ43_03100</name>
</gene>
<dbReference type="Proteomes" id="UP001168640">
    <property type="component" value="Unassembled WGS sequence"/>
</dbReference>
<reference evidence="2" key="1">
    <citation type="submission" date="2023-07" db="EMBL/GenBank/DDBJ databases">
        <title>Marinobacter sp. chi1 genome sequencing and assembly.</title>
        <authorList>
            <person name="Park S."/>
        </authorList>
    </citation>
    <scope>NUCLEOTIDE SEQUENCE</scope>
    <source>
        <strain evidence="2">Chi1</strain>
    </source>
</reference>
<dbReference type="RefSeq" id="WP_302908831.1">
    <property type="nucleotide sequence ID" value="NZ_JAUMIS010000001.1"/>
</dbReference>
<protein>
    <submittedName>
        <fullName evidence="2">Chaperone modulator CbpM</fullName>
    </submittedName>
</protein>
<proteinExistence type="predicted"/>
<keyword evidence="3" id="KW-1185">Reference proteome</keyword>
<evidence type="ECO:0000313" key="3">
    <source>
        <dbReference type="Proteomes" id="UP001168640"/>
    </source>
</evidence>
<dbReference type="Pfam" id="PF13591">
    <property type="entry name" value="MerR_2"/>
    <property type="match status" value="1"/>
</dbReference>
<evidence type="ECO:0000256" key="1">
    <source>
        <dbReference type="SAM" id="Coils"/>
    </source>
</evidence>
<keyword evidence="1" id="KW-0175">Coiled coil</keyword>
<feature type="coiled-coil region" evidence="1">
    <location>
        <begin position="88"/>
        <end position="115"/>
    </location>
</feature>
<sequence>MSRDDDVLVVDITDPQIRLTFREICEQGECHGELVLKMVSYGIIEPVDLADDAGRARWLFDQAALMRLRKAIRLQRDLKMNLPGLAMSLDLLDEVDEMRREITALRRQLRHFSGAPEKD</sequence>